<dbReference type="RefSeq" id="XP_003031012.1">
    <property type="nucleotide sequence ID" value="XM_003030966.1"/>
</dbReference>
<feature type="compositionally biased region" description="Acidic residues" evidence="1">
    <location>
        <begin position="758"/>
        <end position="771"/>
    </location>
</feature>
<protein>
    <submittedName>
        <fullName evidence="2">Uncharacterized protein</fullName>
    </submittedName>
</protein>
<feature type="region of interest" description="Disordered" evidence="1">
    <location>
        <begin position="504"/>
        <end position="523"/>
    </location>
</feature>
<dbReference type="OrthoDB" id="3158970at2759"/>
<name>D8Q812_SCHCM</name>
<reference evidence="2 3" key="1">
    <citation type="journal article" date="2010" name="Nat. Biotechnol.">
        <title>Genome sequence of the model mushroom Schizophyllum commune.</title>
        <authorList>
            <person name="Ohm R.A."/>
            <person name="de Jong J.F."/>
            <person name="Lugones L.G."/>
            <person name="Aerts A."/>
            <person name="Kothe E."/>
            <person name="Stajich J.E."/>
            <person name="de Vries R.P."/>
            <person name="Record E."/>
            <person name="Levasseur A."/>
            <person name="Baker S.E."/>
            <person name="Bartholomew K.A."/>
            <person name="Coutinho P.M."/>
            <person name="Erdmann S."/>
            <person name="Fowler T.J."/>
            <person name="Gathman A.C."/>
            <person name="Lombard V."/>
            <person name="Henrissat B."/>
            <person name="Knabe N."/>
            <person name="Kuees U."/>
            <person name="Lilly W.W."/>
            <person name="Lindquist E."/>
            <person name="Lucas S."/>
            <person name="Magnuson J.K."/>
            <person name="Piumi F."/>
            <person name="Raudaskoski M."/>
            <person name="Salamov A."/>
            <person name="Schmutz J."/>
            <person name="Schwarze F.W.M.R."/>
            <person name="vanKuyk P.A."/>
            <person name="Horton J.S."/>
            <person name="Grigoriev I.V."/>
            <person name="Woesten H.A.B."/>
        </authorList>
    </citation>
    <scope>NUCLEOTIDE SEQUENCE [LARGE SCALE GENOMIC DNA]</scope>
    <source>
        <strain evidence="3">H4-8 / FGSC 9210</strain>
    </source>
</reference>
<dbReference type="KEGG" id="scm:SCHCO_02544298"/>
<dbReference type="eggNOG" id="ENOG502SMMR">
    <property type="taxonomic scope" value="Eukaryota"/>
</dbReference>
<evidence type="ECO:0000313" key="2">
    <source>
        <dbReference type="EMBL" id="EFI96109.1"/>
    </source>
</evidence>
<keyword evidence="3" id="KW-1185">Reference proteome</keyword>
<gene>
    <name evidence="2" type="ORF">SCHCODRAFT_109936</name>
</gene>
<feature type="region of interest" description="Disordered" evidence="1">
    <location>
        <begin position="332"/>
        <end position="359"/>
    </location>
</feature>
<dbReference type="EMBL" id="GL377307">
    <property type="protein sequence ID" value="EFI96109.1"/>
    <property type="molecule type" value="Genomic_DNA"/>
</dbReference>
<feature type="non-terminal residue" evidence="2">
    <location>
        <position position="918"/>
    </location>
</feature>
<dbReference type="VEuPathDB" id="FungiDB:SCHCODRAFT_02544298"/>
<dbReference type="Proteomes" id="UP000007431">
    <property type="component" value="Unassembled WGS sequence"/>
</dbReference>
<feature type="region of interest" description="Disordered" evidence="1">
    <location>
        <begin position="701"/>
        <end position="722"/>
    </location>
</feature>
<feature type="compositionally biased region" description="Basic and acidic residues" evidence="1">
    <location>
        <begin position="712"/>
        <end position="721"/>
    </location>
</feature>
<dbReference type="STRING" id="578458.D8Q812"/>
<feature type="compositionally biased region" description="Polar residues" evidence="1">
    <location>
        <begin position="701"/>
        <end position="711"/>
    </location>
</feature>
<feature type="compositionally biased region" description="Acidic residues" evidence="1">
    <location>
        <begin position="345"/>
        <end position="359"/>
    </location>
</feature>
<dbReference type="AlphaFoldDB" id="D8Q812"/>
<dbReference type="GeneID" id="9587630"/>
<dbReference type="InParanoid" id="D8Q812"/>
<feature type="compositionally biased region" description="Low complexity" evidence="1">
    <location>
        <begin position="592"/>
        <end position="607"/>
    </location>
</feature>
<evidence type="ECO:0000256" key="1">
    <source>
        <dbReference type="SAM" id="MobiDB-lite"/>
    </source>
</evidence>
<proteinExistence type="predicted"/>
<feature type="compositionally biased region" description="Basic and acidic residues" evidence="1">
    <location>
        <begin position="566"/>
        <end position="591"/>
    </location>
</feature>
<accession>D8Q812</accession>
<feature type="compositionally biased region" description="Basic and acidic residues" evidence="1">
    <location>
        <begin position="842"/>
        <end position="854"/>
    </location>
</feature>
<feature type="region of interest" description="Disordered" evidence="1">
    <location>
        <begin position="566"/>
        <end position="633"/>
    </location>
</feature>
<sequence>MSTSDATTSSSESSATIYKGKITRSWPQLPPEVVRLIATHLLLQSSRTGHVPHAFKQPQHWQQRMLYDVLRNFNVLEKMYETCPQWGAALDYHLFYNHALAVMDPHNHLGHLAVVRVKSNSSTAATIRVPPARHFRQIYTNTCIVCRINHPTTSQGLSQCRRYHRPPSFYSYGGMCTEHWKRRLFFCGVCMRDSPPQEMGEYQYQQPHPSALVAVQENEDEETWPGVQATCRACRGQALWNRVKDSADDVAAIGGPRLSGEVDWDFTGDVDWETGLSRDAFLTWGDGAVDDVLSLARDKYWLRKHTKIRDLLEQLVVSSAYDMAVTGQRSRRRATLTPEVASNADYDDSDVSDDDVYGMEDEDGAHYREEAQVRPLALLDWARNRILDGHWLAPSEQLLISYGHIETDYAAGGKDEDFIVEARHPCPWFTDEEDTDENDTARGIAHPRISSVTLDLPSNTGLLRAVDGAFAQAMRNLLLPALKNLVRKLVQECSADAASTRAERAASLSSPQSSPVLPARTLPVKRLPTDPAVRAARLSLEDVMDQLREESTWIEGIDWVARREYRREDERREEASAKEKADEEMNDDHTESPPTSSSTASHSLPPDSDLPMGEGETKSEEGATKVAESEAMDEDAASITIAVDPVLENPRTMPAVPYIPISIAHLPEKSRRAIWEVWREACAPLYHCRCKICVRAQTVASGAEGSQTVRQNEQRLPERESQVAPLAPAAQIELLPMATLDGEDEMDDAELESYLSSADEELEEVTVQEEMEDRRMTVPCDDTSVDGEPIQEDDVETSPQRARKRSCDELEEQEALEGLPRKVRRAASQQVLQEGLHPKSNGHLDRPRSAEQLRHGKAAKPRTAEAGKGARSGEVSREESIRGGTDGGRRLSYEQVQIRVPIYSSRGLQEKDLVEYAR</sequence>
<organism evidence="3">
    <name type="scientific">Schizophyllum commune (strain H4-8 / FGSC 9210)</name>
    <name type="common">Split gill fungus</name>
    <dbReference type="NCBI Taxonomy" id="578458"/>
    <lineage>
        <taxon>Eukaryota</taxon>
        <taxon>Fungi</taxon>
        <taxon>Dikarya</taxon>
        <taxon>Basidiomycota</taxon>
        <taxon>Agaricomycotina</taxon>
        <taxon>Agaricomycetes</taxon>
        <taxon>Agaricomycetidae</taxon>
        <taxon>Agaricales</taxon>
        <taxon>Schizophyllaceae</taxon>
        <taxon>Schizophyllum</taxon>
    </lineage>
</organism>
<feature type="compositionally biased region" description="Basic and acidic residues" evidence="1">
    <location>
        <begin position="874"/>
        <end position="889"/>
    </location>
</feature>
<dbReference type="OMA" id="ICERAML"/>
<feature type="compositionally biased region" description="Low complexity" evidence="1">
    <location>
        <begin position="504"/>
        <end position="519"/>
    </location>
</feature>
<evidence type="ECO:0000313" key="3">
    <source>
        <dbReference type="Proteomes" id="UP000007431"/>
    </source>
</evidence>
<dbReference type="HOGENOM" id="CLU_007338_0_0_1"/>
<feature type="region of interest" description="Disordered" evidence="1">
    <location>
        <begin position="756"/>
        <end position="889"/>
    </location>
</feature>
<feature type="compositionally biased region" description="Acidic residues" evidence="1">
    <location>
        <begin position="783"/>
        <end position="796"/>
    </location>
</feature>